<dbReference type="Proteomes" id="UP000815325">
    <property type="component" value="Unassembled WGS sequence"/>
</dbReference>
<dbReference type="EMBL" id="MU069838">
    <property type="protein sequence ID" value="KAF5832967.1"/>
    <property type="molecule type" value="Genomic_DNA"/>
</dbReference>
<sequence>MEKPGVSPEFVALDATRPDVGECQIKRLCMNLLPGWTSLEPSSLQVEKMSGGISNLLVKVTPPGFVAASNRNEQGLRPVAVKVFGDKTELLIDRDKELEMLLHLNRVGFGAKVMAVFGNGRIEEFMNAYTLTPEDMASPLFIPRIAQRLRQLHEIRMECQGGQQTLAVWHHLQLDDVDLEGMAAEVNELQRMCAAAASPVVFSHNDLLSGNILVLQEPHVNVHDSSQVDLRGPLQFIDFEYSAPSYRGFDLGNHFNEYAGFDCDYSRYPGPEAQALFFWHYTASGLSATPCQPQPQPQAGDGAKPHISASSASPTPLPQQPELQLEAGAMAGDDAKPDYGSKCSRDSPAGCPLECSSTAAAVLAPLYPSVKSDGLVKAGQENGHGQQQQQQQQQQLLQGAGHQHNQEPEGVSQDTLDRLSAEANLFALASHAYWGIWALIQARYSPINFDYLEYSGLRWAEYHRRKYQFMTDARRVLGIS</sequence>
<organism evidence="5 6">
    <name type="scientific">Dunaliella salina</name>
    <name type="common">Green alga</name>
    <name type="synonym">Protococcus salinus</name>
    <dbReference type="NCBI Taxonomy" id="3046"/>
    <lineage>
        <taxon>Eukaryota</taxon>
        <taxon>Viridiplantae</taxon>
        <taxon>Chlorophyta</taxon>
        <taxon>core chlorophytes</taxon>
        <taxon>Chlorophyceae</taxon>
        <taxon>CS clade</taxon>
        <taxon>Chlamydomonadales</taxon>
        <taxon>Dunaliellaceae</taxon>
        <taxon>Dunaliella</taxon>
    </lineage>
</organism>
<dbReference type="PANTHER" id="PTHR22603">
    <property type="entry name" value="CHOLINE/ETHANOALAMINE KINASE"/>
    <property type="match status" value="1"/>
</dbReference>
<dbReference type="SUPFAM" id="SSF56112">
    <property type="entry name" value="Protein kinase-like (PK-like)"/>
    <property type="match status" value="2"/>
</dbReference>
<proteinExistence type="inferred from homology"/>
<dbReference type="Pfam" id="PF01633">
    <property type="entry name" value="Choline_kinase"/>
    <property type="match status" value="2"/>
</dbReference>
<comment type="similarity">
    <text evidence="2">Belongs to the choline/ethanolamine kinase family.</text>
</comment>
<evidence type="ECO:0000256" key="1">
    <source>
        <dbReference type="ARBA" id="ARBA00037883"/>
    </source>
</evidence>
<evidence type="ECO:0000256" key="3">
    <source>
        <dbReference type="ARBA" id="ARBA00038874"/>
    </source>
</evidence>
<accession>A0ABQ7GEC9</accession>
<dbReference type="InterPro" id="IPR011009">
    <property type="entry name" value="Kinase-like_dom_sf"/>
</dbReference>
<evidence type="ECO:0000313" key="5">
    <source>
        <dbReference type="EMBL" id="KAF5832967.1"/>
    </source>
</evidence>
<comment type="pathway">
    <text evidence="1">Phospholipid metabolism; phosphatidylethanolamine biosynthesis; phosphatidylethanolamine from ethanolamine: step 1/3.</text>
</comment>
<name>A0ABQ7GEC9_DUNSA</name>
<evidence type="ECO:0000313" key="6">
    <source>
        <dbReference type="Proteomes" id="UP000815325"/>
    </source>
</evidence>
<dbReference type="Gene3D" id="3.90.1200.10">
    <property type="match status" value="2"/>
</dbReference>
<dbReference type="Gene3D" id="3.30.200.20">
    <property type="entry name" value="Phosphorylase Kinase, domain 1"/>
    <property type="match status" value="1"/>
</dbReference>
<evidence type="ECO:0000256" key="2">
    <source>
        <dbReference type="ARBA" id="ARBA00038211"/>
    </source>
</evidence>
<dbReference type="CDD" id="cd05157">
    <property type="entry name" value="ETNK_euk"/>
    <property type="match status" value="1"/>
</dbReference>
<dbReference type="PANTHER" id="PTHR22603:SF66">
    <property type="entry name" value="ETHANOLAMINE KINASE"/>
    <property type="match status" value="1"/>
</dbReference>
<evidence type="ECO:0000256" key="4">
    <source>
        <dbReference type="SAM" id="MobiDB-lite"/>
    </source>
</evidence>
<comment type="caution">
    <text evidence="5">The sequence shown here is derived from an EMBL/GenBank/DDBJ whole genome shotgun (WGS) entry which is preliminary data.</text>
</comment>
<reference evidence="5" key="1">
    <citation type="submission" date="2017-08" db="EMBL/GenBank/DDBJ databases">
        <authorList>
            <person name="Polle J.E."/>
            <person name="Barry K."/>
            <person name="Cushman J."/>
            <person name="Schmutz J."/>
            <person name="Tran D."/>
            <person name="Hathwaick L.T."/>
            <person name="Yim W.C."/>
            <person name="Jenkins J."/>
            <person name="Mckie-Krisberg Z.M."/>
            <person name="Prochnik S."/>
            <person name="Lindquist E."/>
            <person name="Dockter R.B."/>
            <person name="Adam C."/>
            <person name="Molina H."/>
            <person name="Bunkerborg J."/>
            <person name="Jin E."/>
            <person name="Buchheim M."/>
            <person name="Magnuson J."/>
        </authorList>
    </citation>
    <scope>NUCLEOTIDE SEQUENCE</scope>
    <source>
        <strain evidence="5">CCAP 19/18</strain>
    </source>
</reference>
<dbReference type="EC" id="2.7.1.82" evidence="3"/>
<protein>
    <recommendedName>
        <fullName evidence="3">ethanolamine kinase</fullName>
        <ecNumber evidence="3">2.7.1.82</ecNumber>
    </recommendedName>
</protein>
<feature type="region of interest" description="Disordered" evidence="4">
    <location>
        <begin position="289"/>
        <end position="320"/>
    </location>
</feature>
<feature type="compositionally biased region" description="Low complexity" evidence="4">
    <location>
        <begin position="378"/>
        <end position="403"/>
    </location>
</feature>
<gene>
    <name evidence="5" type="ORF">DUNSADRAFT_10984</name>
</gene>
<feature type="region of interest" description="Disordered" evidence="4">
    <location>
        <begin position="374"/>
        <end position="412"/>
    </location>
</feature>
<keyword evidence="6" id="KW-1185">Reference proteome</keyword>